<dbReference type="GO" id="GO:0019592">
    <property type="term" value="P:mannitol catabolic process"/>
    <property type="evidence" value="ECO:0007669"/>
    <property type="project" value="TreeGrafter"/>
</dbReference>
<dbReference type="InterPro" id="IPR013118">
    <property type="entry name" value="Mannitol_DH_C"/>
</dbReference>
<comment type="catalytic activity">
    <reaction evidence="3">
        <text>D-mannitol 1-phosphate + NAD(+) = beta-D-fructose 6-phosphate + NADH + H(+)</text>
        <dbReference type="Rhea" id="RHEA:19661"/>
        <dbReference type="ChEBI" id="CHEBI:15378"/>
        <dbReference type="ChEBI" id="CHEBI:57540"/>
        <dbReference type="ChEBI" id="CHEBI:57634"/>
        <dbReference type="ChEBI" id="CHEBI:57945"/>
        <dbReference type="ChEBI" id="CHEBI:61381"/>
        <dbReference type="EC" id="1.1.1.17"/>
    </reaction>
</comment>
<dbReference type="NCBIfam" id="NF002969">
    <property type="entry name" value="PRK03643.1"/>
    <property type="match status" value="1"/>
</dbReference>
<dbReference type="Pfam" id="PF01232">
    <property type="entry name" value="Mannitol_dh"/>
    <property type="match status" value="1"/>
</dbReference>
<evidence type="ECO:0000256" key="1">
    <source>
        <dbReference type="ARBA" id="ARBA00023002"/>
    </source>
</evidence>
<feature type="domain" description="Mannitol dehydrogenase N-terminal" evidence="4">
    <location>
        <begin position="31"/>
        <end position="266"/>
    </location>
</feature>
<evidence type="ECO:0000256" key="3">
    <source>
        <dbReference type="ARBA" id="ARBA00048615"/>
    </source>
</evidence>
<dbReference type="InterPro" id="IPR013328">
    <property type="entry name" value="6PGD_dom2"/>
</dbReference>
<dbReference type="GO" id="GO:0009026">
    <property type="term" value="F:tagaturonate reductase activity"/>
    <property type="evidence" value="ECO:0007669"/>
    <property type="project" value="TreeGrafter"/>
</dbReference>
<accession>A0A1M7GJQ6</accession>
<dbReference type="AlphaFoldDB" id="A0A1M7GJQ6"/>
<evidence type="ECO:0000313" key="7">
    <source>
        <dbReference type="Proteomes" id="UP000184375"/>
    </source>
</evidence>
<dbReference type="GO" id="GO:0008926">
    <property type="term" value="F:mannitol-1-phosphate 5-dehydrogenase activity"/>
    <property type="evidence" value="ECO:0007669"/>
    <property type="project" value="UniProtKB-EC"/>
</dbReference>
<dbReference type="PANTHER" id="PTHR30524">
    <property type="entry name" value="MANNITOL-1-PHOSPHATE 5-DEHYDROGENASE"/>
    <property type="match status" value="1"/>
</dbReference>
<dbReference type="InterPro" id="IPR013131">
    <property type="entry name" value="Mannitol_DH_N"/>
</dbReference>
<keyword evidence="2" id="KW-0520">NAD</keyword>
<dbReference type="Gene3D" id="1.10.1040.10">
    <property type="entry name" value="N-(1-d-carboxylethyl)-l-norvaline Dehydrogenase, domain 2"/>
    <property type="match status" value="1"/>
</dbReference>
<dbReference type="InterPro" id="IPR036291">
    <property type="entry name" value="NAD(P)-bd_dom_sf"/>
</dbReference>
<dbReference type="EMBL" id="FRCR01000002">
    <property type="protein sequence ID" value="SHM16375.1"/>
    <property type="molecule type" value="Genomic_DNA"/>
</dbReference>
<organism evidence="6 7">
    <name type="scientific">Caldanaerovirga acetigignens</name>
    <dbReference type="NCBI Taxonomy" id="447595"/>
    <lineage>
        <taxon>Bacteria</taxon>
        <taxon>Bacillati</taxon>
        <taxon>Bacillota</taxon>
        <taxon>Clostridia</taxon>
        <taxon>Thermosediminibacterales</taxon>
        <taxon>Thermosediminibacteraceae</taxon>
        <taxon>Caldanaerovirga</taxon>
    </lineage>
</organism>
<dbReference type="Gene3D" id="3.40.50.720">
    <property type="entry name" value="NAD(P)-binding Rossmann-like Domain"/>
    <property type="match status" value="1"/>
</dbReference>
<dbReference type="PANTHER" id="PTHR30524:SF0">
    <property type="entry name" value="ALTRONATE OXIDOREDUCTASE-RELATED"/>
    <property type="match status" value="1"/>
</dbReference>
<protein>
    <submittedName>
        <fullName evidence="6">Tagaturonate reductase</fullName>
    </submittedName>
</protein>
<evidence type="ECO:0000259" key="4">
    <source>
        <dbReference type="Pfam" id="PF01232"/>
    </source>
</evidence>
<dbReference type="GO" id="GO:0005829">
    <property type="term" value="C:cytosol"/>
    <property type="evidence" value="ECO:0007669"/>
    <property type="project" value="TreeGrafter"/>
</dbReference>
<dbReference type="OrthoDB" id="9768714at2"/>
<keyword evidence="7" id="KW-1185">Reference proteome</keyword>
<dbReference type="InterPro" id="IPR008927">
    <property type="entry name" value="6-PGluconate_DH-like_C_sf"/>
</dbReference>
<dbReference type="Pfam" id="PF08125">
    <property type="entry name" value="Mannitol_dh_C"/>
    <property type="match status" value="1"/>
</dbReference>
<dbReference type="STRING" id="447595.SAMN05660826_00357"/>
<proteinExistence type="predicted"/>
<reference evidence="7" key="1">
    <citation type="submission" date="2016-11" db="EMBL/GenBank/DDBJ databases">
        <authorList>
            <person name="Varghese N."/>
            <person name="Submissions S."/>
        </authorList>
    </citation>
    <scope>NUCLEOTIDE SEQUENCE [LARGE SCALE GENOMIC DNA]</scope>
    <source>
        <strain evidence="7">DSM 18802</strain>
    </source>
</reference>
<evidence type="ECO:0000313" key="6">
    <source>
        <dbReference type="EMBL" id="SHM16375.1"/>
    </source>
</evidence>
<keyword evidence="1" id="KW-0560">Oxidoreductase</keyword>
<gene>
    <name evidence="6" type="ORF">SAMN05660826_00357</name>
</gene>
<dbReference type="Proteomes" id="UP000184375">
    <property type="component" value="Unassembled WGS sequence"/>
</dbReference>
<dbReference type="GO" id="GO:0019698">
    <property type="term" value="P:D-galacturonate catabolic process"/>
    <property type="evidence" value="ECO:0007669"/>
    <property type="project" value="TreeGrafter"/>
</dbReference>
<dbReference type="RefSeq" id="WP_073253779.1">
    <property type="nucleotide sequence ID" value="NZ_FRCR01000002.1"/>
</dbReference>
<evidence type="ECO:0000256" key="2">
    <source>
        <dbReference type="ARBA" id="ARBA00023027"/>
    </source>
</evidence>
<name>A0A1M7GJQ6_9FIRM</name>
<feature type="domain" description="Mannitol dehydrogenase C-terminal" evidence="5">
    <location>
        <begin position="286"/>
        <end position="489"/>
    </location>
</feature>
<dbReference type="SUPFAM" id="SSF51735">
    <property type="entry name" value="NAD(P)-binding Rossmann-fold domains"/>
    <property type="match status" value="1"/>
</dbReference>
<dbReference type="SUPFAM" id="SSF48179">
    <property type="entry name" value="6-phosphogluconate dehydrogenase C-terminal domain-like"/>
    <property type="match status" value="1"/>
</dbReference>
<evidence type="ECO:0000259" key="5">
    <source>
        <dbReference type="Pfam" id="PF08125"/>
    </source>
</evidence>
<sequence length="512" mass="58900">MEKLDRKLFESGFNFPKDLEVPAPMWDLPEKVIQFGEGNFLRAFVDWMIHQMNKKGLFNGRVVVVQPIAEGLVDKINEQDGLYTLILRGLKDGKPTEIKEIISSISRGINPYRDWDEFLRCAENPQIEFVISNTTEAGISYDKEDRIEMKPPRSFPGKLTSYLYHRFKHFNGDPEKGMVVIPCELIDRNGDNLKKIVLQLAEDWGLPEGFKVWVKEHNIFLNTLVDRVVTGYPKDEIEQMREKLGYEDQLLDTGELFHLWVIEGPRELSEKLPFTEVGLNVIWTDDMTPYRTRKVRILNGAHTSSVPAAFLYGLDTVGEMMEHEVMGEYVRSIIFDEIIPSIDLDKDMLVGFADSVIERFKNPFIKHYLISILLNSASKYKARVLPSIIEYHRKYGKLPEKLTFSMAALITVYKDGKLEGSAMKARREKGEFIMKDDLPVLEFFEKTWKNFDGSRESAIEVAKAVLGNKMMWDEDLNEIPGFAEKVGEYLYDITVLGIKDTVDRLVKGGVSR</sequence>